<dbReference type="EMBL" id="MZMU01000022">
    <property type="protein sequence ID" value="RXT17824.1"/>
    <property type="molecule type" value="Genomic_DNA"/>
</dbReference>
<protein>
    <recommendedName>
        <fullName evidence="3">Sigma-70 family RNA polymerase sigma factor</fullName>
    </recommendedName>
</protein>
<reference evidence="1 2" key="1">
    <citation type="submission" date="2017-03" db="EMBL/GenBank/DDBJ databases">
        <authorList>
            <person name="Safronova V.I."/>
            <person name="Sazanova A.L."/>
            <person name="Chirak E.R."/>
        </authorList>
    </citation>
    <scope>NUCLEOTIDE SEQUENCE [LARGE SCALE GENOMIC DNA]</scope>
    <source>
        <strain evidence="1 2">Tri-43</strain>
    </source>
</reference>
<name>A0A4Q1THP7_RHILE</name>
<dbReference type="Proteomes" id="UP000290767">
    <property type="component" value="Unassembled WGS sequence"/>
</dbReference>
<accession>A0A4Q1THP7</accession>
<gene>
    <name evidence="1" type="ORF">B5P46_28695</name>
</gene>
<sequence>MASFMTDQDDILSIEEVGRILSRLRQADLLRLAALARTWAIGLDRRDSTDLLNEALCRVLSGQRPWPIDVPLPAFLSQVMRSIASQWRHEDARELLAEDCNEIPDEPAMNSAEFVDLVHNMRAALDDDAPAQGIFDHVLQQTSRDLTRMHLGLDATGYDTARRRMIRTLQRKFSPDWNSK</sequence>
<organism evidence="1 2">
    <name type="scientific">Rhizobium leguminosarum</name>
    <dbReference type="NCBI Taxonomy" id="384"/>
    <lineage>
        <taxon>Bacteria</taxon>
        <taxon>Pseudomonadati</taxon>
        <taxon>Pseudomonadota</taxon>
        <taxon>Alphaproteobacteria</taxon>
        <taxon>Hyphomicrobiales</taxon>
        <taxon>Rhizobiaceae</taxon>
        <taxon>Rhizobium/Agrobacterium group</taxon>
        <taxon>Rhizobium</taxon>
    </lineage>
</organism>
<evidence type="ECO:0000313" key="2">
    <source>
        <dbReference type="Proteomes" id="UP000290767"/>
    </source>
</evidence>
<evidence type="ECO:0000313" key="1">
    <source>
        <dbReference type="EMBL" id="RXT17824.1"/>
    </source>
</evidence>
<dbReference type="AlphaFoldDB" id="A0A4Q1THP7"/>
<proteinExistence type="predicted"/>
<evidence type="ECO:0008006" key="3">
    <source>
        <dbReference type="Google" id="ProtNLM"/>
    </source>
</evidence>
<comment type="caution">
    <text evidence="1">The sequence shown here is derived from an EMBL/GenBank/DDBJ whole genome shotgun (WGS) entry which is preliminary data.</text>
</comment>